<accession>A0A841U0D0</accession>
<dbReference type="EMBL" id="JACJVR010000060">
    <property type="protein sequence ID" value="MBB6692842.1"/>
    <property type="molecule type" value="Genomic_DNA"/>
</dbReference>
<protein>
    <recommendedName>
        <fullName evidence="3">Nucleotide-diphospho-sugar transferase domain-containing protein</fullName>
    </recommendedName>
</protein>
<organism evidence="1 2">
    <name type="scientific">Cohnella xylanilytica</name>
    <dbReference type="NCBI Taxonomy" id="557555"/>
    <lineage>
        <taxon>Bacteria</taxon>
        <taxon>Bacillati</taxon>
        <taxon>Bacillota</taxon>
        <taxon>Bacilli</taxon>
        <taxon>Bacillales</taxon>
        <taxon>Paenibacillaceae</taxon>
        <taxon>Cohnella</taxon>
    </lineage>
</organism>
<evidence type="ECO:0000313" key="1">
    <source>
        <dbReference type="EMBL" id="MBB6692842.1"/>
    </source>
</evidence>
<proteinExistence type="predicted"/>
<evidence type="ECO:0008006" key="3">
    <source>
        <dbReference type="Google" id="ProtNLM"/>
    </source>
</evidence>
<name>A0A841U0D0_9BACL</name>
<reference evidence="1 2" key="1">
    <citation type="submission" date="2020-08" db="EMBL/GenBank/DDBJ databases">
        <title>Cohnella phylogeny.</title>
        <authorList>
            <person name="Dunlap C."/>
        </authorList>
    </citation>
    <scope>NUCLEOTIDE SEQUENCE [LARGE SCALE GENOMIC DNA]</scope>
    <source>
        <strain evidence="1 2">DSM 25239</strain>
    </source>
</reference>
<gene>
    <name evidence="1" type="ORF">H7B90_15640</name>
</gene>
<evidence type="ECO:0000313" key="2">
    <source>
        <dbReference type="Proteomes" id="UP000553776"/>
    </source>
</evidence>
<dbReference type="RefSeq" id="WP_185136831.1">
    <property type="nucleotide sequence ID" value="NZ_BORM01000001.1"/>
</dbReference>
<dbReference type="Proteomes" id="UP000553776">
    <property type="component" value="Unassembled WGS sequence"/>
</dbReference>
<comment type="caution">
    <text evidence="1">The sequence shown here is derived from an EMBL/GenBank/DDBJ whole genome shotgun (WGS) entry which is preliminary data.</text>
</comment>
<dbReference type="AlphaFoldDB" id="A0A841U0D0"/>
<sequence>MLISTWIHCDEEHEESRYPQVGDKSSSRKFQEVYWKCVTTFFATSRRMNPGAKHVLFTNVARIPSVGGFDLESFLRNRLDVEVRTLPLTYRVPNGYYGSWKNQFYLFDILKDIAASGADDHEKYIVMDSDCVWLKSADPIERLLERHGLLTMTADVDDEPEYVMNGLSRYQMGRIYEEMLGVRVEEPPPYYGGEWFAAAAREVRRVIREIDLVWEDSMKRFAEGRDKFNEEAQMLSFVYYKLGYPARTANPYIRRIWTPLGGISNASVRDLELAIWHLPSEKKLGLSRMFAHVVRPDSPFWKSRSDSDYAAYLARKLGIPRRSGAKLLLDAQKLVFQKMFRLYT</sequence>
<keyword evidence="2" id="KW-1185">Reference proteome</keyword>